<comment type="similarity">
    <text evidence="8">Belongs to the class-III pyridoxal-phosphate-dependent aminotransferase family. ArgD subfamily.</text>
</comment>
<dbReference type="InterPro" id="IPR049704">
    <property type="entry name" value="Aminotrans_3_PPA_site"/>
</dbReference>
<comment type="subunit">
    <text evidence="8">Homodimer.</text>
</comment>
<evidence type="ECO:0000256" key="6">
    <source>
        <dbReference type="ARBA" id="ARBA00022898"/>
    </source>
</evidence>
<feature type="binding site" evidence="8">
    <location>
        <position position="138"/>
    </location>
    <ligand>
        <name>N(2)-acetyl-L-ornithine</name>
        <dbReference type="ChEBI" id="CHEBI:57805"/>
    </ligand>
</feature>
<dbReference type="GO" id="GO:0006526">
    <property type="term" value="P:L-arginine biosynthetic process"/>
    <property type="evidence" value="ECO:0007669"/>
    <property type="project" value="UniProtKB-UniRule"/>
</dbReference>
<dbReference type="PROSITE" id="PS00600">
    <property type="entry name" value="AA_TRANSFER_CLASS_3"/>
    <property type="match status" value="1"/>
</dbReference>
<evidence type="ECO:0000313" key="9">
    <source>
        <dbReference type="EMBL" id="CAE6719691.1"/>
    </source>
</evidence>
<evidence type="ECO:0000256" key="1">
    <source>
        <dbReference type="ARBA" id="ARBA00004946"/>
    </source>
</evidence>
<keyword evidence="3 8" id="KW-0032">Aminotransferase</keyword>
<evidence type="ECO:0000256" key="7">
    <source>
        <dbReference type="ARBA" id="ARBA00049111"/>
    </source>
</evidence>
<comment type="pathway">
    <text evidence="8">Amino-acid biosynthesis; L-arginine biosynthesis; N(2)-acetyl-L-ornithine from L-glutamate: step 4/4.</text>
</comment>
<gene>
    <name evidence="8 9" type="primary">argD</name>
    <name evidence="9" type="ORF">NTGZN8_300030</name>
</gene>
<dbReference type="PIRSF" id="PIRSF000521">
    <property type="entry name" value="Transaminase_4ab_Lys_Orn"/>
    <property type="match status" value="1"/>
</dbReference>
<feature type="binding site" evidence="8">
    <location>
        <position position="135"/>
    </location>
    <ligand>
        <name>pyridoxal 5'-phosphate</name>
        <dbReference type="ChEBI" id="CHEBI:597326"/>
    </ligand>
</feature>
<organism evidence="9 10">
    <name type="scientific">Candidatus Nitrotoga fabula</name>
    <dbReference type="NCBI Taxonomy" id="2182327"/>
    <lineage>
        <taxon>Bacteria</taxon>
        <taxon>Pseudomonadati</taxon>
        <taxon>Pseudomonadota</taxon>
        <taxon>Betaproteobacteria</taxon>
        <taxon>Nitrosomonadales</taxon>
        <taxon>Gallionellaceae</taxon>
        <taxon>Candidatus Nitrotoga</taxon>
    </lineage>
</organism>
<comment type="pathway">
    <text evidence="1">Amine and polyamine biosynthesis; ectoine biosynthesis; L-ectoine from L-aspartate 4-semialdehyde: step 1/3.</text>
</comment>
<dbReference type="GO" id="GO:0030170">
    <property type="term" value="F:pyridoxal phosphate binding"/>
    <property type="evidence" value="ECO:0007669"/>
    <property type="project" value="InterPro"/>
</dbReference>
<dbReference type="AlphaFoldDB" id="A0A916BF64"/>
<dbReference type="InterPro" id="IPR015424">
    <property type="entry name" value="PyrdxlP-dep_Trfase"/>
</dbReference>
<dbReference type="InterPro" id="IPR050103">
    <property type="entry name" value="Class-III_PLP-dep_AT"/>
</dbReference>
<comment type="caution">
    <text evidence="9">The sequence shown here is derived from an EMBL/GenBank/DDBJ whole genome shotgun (WGS) entry which is preliminary data.</text>
</comment>
<dbReference type="GO" id="GO:0005737">
    <property type="term" value="C:cytoplasm"/>
    <property type="evidence" value="ECO:0007669"/>
    <property type="project" value="UniProtKB-SubCell"/>
</dbReference>
<feature type="binding site" evidence="8">
    <location>
        <position position="280"/>
    </location>
    <ligand>
        <name>pyridoxal 5'-phosphate</name>
        <dbReference type="ChEBI" id="CHEBI:597326"/>
    </ligand>
</feature>
<dbReference type="PANTHER" id="PTHR11986:SF79">
    <property type="entry name" value="ACETYLORNITHINE AMINOTRANSFERASE, MITOCHONDRIAL"/>
    <property type="match status" value="1"/>
</dbReference>
<dbReference type="NCBIfam" id="NF002325">
    <property type="entry name" value="PRK01278.1"/>
    <property type="match status" value="1"/>
</dbReference>
<name>A0A916BF64_9PROT</name>
<comment type="catalytic activity">
    <reaction evidence="8">
        <text>N(2)-acetyl-L-ornithine + 2-oxoglutarate = N-acetyl-L-glutamate 5-semialdehyde + L-glutamate</text>
        <dbReference type="Rhea" id="RHEA:18049"/>
        <dbReference type="ChEBI" id="CHEBI:16810"/>
        <dbReference type="ChEBI" id="CHEBI:29123"/>
        <dbReference type="ChEBI" id="CHEBI:29985"/>
        <dbReference type="ChEBI" id="CHEBI:57805"/>
        <dbReference type="EC" id="2.6.1.11"/>
    </reaction>
</comment>
<comment type="cofactor">
    <cofactor evidence="8">
        <name>pyridoxal 5'-phosphate</name>
        <dbReference type="ChEBI" id="CHEBI:597326"/>
    </cofactor>
    <text evidence="8">Binds 1 pyridoxal phosphate per subunit.</text>
</comment>
<keyword evidence="5 8" id="KW-0808">Transferase</keyword>
<evidence type="ECO:0000256" key="3">
    <source>
        <dbReference type="ARBA" id="ARBA00022576"/>
    </source>
</evidence>
<dbReference type="EC" id="2.6.1.11" evidence="8"/>
<dbReference type="InterPro" id="IPR005814">
    <property type="entry name" value="Aminotrans_3"/>
</dbReference>
<comment type="miscellaneous">
    <text evidence="8">May also have succinyldiaminopimelate aminotransferase activity, thus carrying out the corresponding step in lysine biosynthesis.</text>
</comment>
<comment type="caution">
    <text evidence="8">Lacks conserved residue(s) required for the propagation of feature annotation.</text>
</comment>
<protein>
    <recommendedName>
        <fullName evidence="8">Acetylornithine aminotransferase</fullName>
        <shortName evidence="8">ACOAT</shortName>
        <ecNumber evidence="8">2.6.1.11</ecNumber>
    </recommendedName>
</protein>
<feature type="binding site" evidence="8">
    <location>
        <begin position="222"/>
        <end position="225"/>
    </location>
    <ligand>
        <name>pyridoxal 5'-phosphate</name>
        <dbReference type="ChEBI" id="CHEBI:597326"/>
    </ligand>
</feature>
<dbReference type="Gene3D" id="3.40.640.10">
    <property type="entry name" value="Type I PLP-dependent aspartate aminotransferase-like (Major domain)"/>
    <property type="match status" value="1"/>
</dbReference>
<dbReference type="HAMAP" id="MF_01107">
    <property type="entry name" value="ArgD_aminotrans_3"/>
    <property type="match status" value="1"/>
</dbReference>
<dbReference type="InterPro" id="IPR015421">
    <property type="entry name" value="PyrdxlP-dep_Trfase_major"/>
</dbReference>
<comment type="subcellular location">
    <subcellularLocation>
        <location evidence="8">Cytoplasm</location>
    </subcellularLocation>
</comment>
<sequence>MPPYVMQSMSHLMNTYARLPVSFTHGKGVWLWDSNGKRYLDALSGIAVNTLGHAHPRLTENLAKQANKLIHVSNLYQVSEQEIAAEKLCTLTRMQQAFFCNSGCEANEAAIKLARLYGHQQDIDNPAIIVMEKAFHGRTLATLSATGNRKVQAGFEPLVKGFVRVPYNDLDAVQQVAEHNHDVIAVLVEPIQGEGGIRTLDIHYLENLRKICDQYNWLLMLDEVQCGIGRTGKWFAHQHTGILPDVMTLAKGIGSGIPVGVCLAAGKAANIFKPGNHGSTFGGNPLACVAVQTTLTVMEQDQLIQNAATVGEFLLRNLRSRLASVAGVVEIRGQGLMIGIELNRNCLELVRHALDEGLLINVTDEKVIRLLPAIIFTPDEAQQLLDKLCPLIINFLAQGS</sequence>
<proteinExistence type="inferred from homology"/>
<dbReference type="Proteomes" id="UP000675882">
    <property type="component" value="Unassembled WGS sequence"/>
</dbReference>
<dbReference type="GO" id="GO:0045303">
    <property type="term" value="F:diaminobutyrate-2-oxoglutarate transaminase activity"/>
    <property type="evidence" value="ECO:0007669"/>
    <property type="project" value="UniProtKB-EC"/>
</dbReference>
<dbReference type="NCBIfam" id="TIGR00707">
    <property type="entry name" value="argD"/>
    <property type="match status" value="1"/>
</dbReference>
<keyword evidence="10" id="KW-1185">Reference proteome</keyword>
<dbReference type="GO" id="GO:0042802">
    <property type="term" value="F:identical protein binding"/>
    <property type="evidence" value="ECO:0007669"/>
    <property type="project" value="TreeGrafter"/>
</dbReference>
<dbReference type="FunFam" id="3.40.640.10:FF:000004">
    <property type="entry name" value="Acetylornithine aminotransferase"/>
    <property type="match status" value="1"/>
</dbReference>
<feature type="modified residue" description="N6-(pyridoxal phosphate)lysine" evidence="8">
    <location>
        <position position="251"/>
    </location>
</feature>
<evidence type="ECO:0000313" key="10">
    <source>
        <dbReference type="Proteomes" id="UP000675882"/>
    </source>
</evidence>
<keyword evidence="4 8" id="KW-0028">Amino-acid biosynthesis</keyword>
<dbReference type="InterPro" id="IPR004636">
    <property type="entry name" value="AcOrn/SuccOrn_fam"/>
</dbReference>
<evidence type="ECO:0000256" key="4">
    <source>
        <dbReference type="ARBA" id="ARBA00022605"/>
    </source>
</evidence>
<reference evidence="9" key="1">
    <citation type="submission" date="2021-02" db="EMBL/GenBank/DDBJ databases">
        <authorList>
            <person name="Han P."/>
        </authorList>
    </citation>
    <scope>NUCLEOTIDE SEQUENCE</scope>
    <source>
        <strain evidence="9">Candidatus Nitrotoga sp. ZN8</strain>
    </source>
</reference>
<dbReference type="SUPFAM" id="SSF53383">
    <property type="entry name" value="PLP-dependent transferases"/>
    <property type="match status" value="1"/>
</dbReference>
<dbReference type="CDD" id="cd00610">
    <property type="entry name" value="OAT_like"/>
    <property type="match status" value="1"/>
</dbReference>
<evidence type="ECO:0000256" key="5">
    <source>
        <dbReference type="ARBA" id="ARBA00022679"/>
    </source>
</evidence>
<keyword evidence="8" id="KW-0963">Cytoplasm</keyword>
<dbReference type="Pfam" id="PF00202">
    <property type="entry name" value="Aminotran_3"/>
    <property type="match status" value="1"/>
</dbReference>
<dbReference type="GO" id="GO:0003992">
    <property type="term" value="F:N2-acetyl-L-ornithine:2-oxoglutarate 5-aminotransferase activity"/>
    <property type="evidence" value="ECO:0007669"/>
    <property type="project" value="UniProtKB-UniRule"/>
</dbReference>
<evidence type="ECO:0000256" key="2">
    <source>
        <dbReference type="ARBA" id="ARBA00022571"/>
    </source>
</evidence>
<dbReference type="PANTHER" id="PTHR11986">
    <property type="entry name" value="AMINOTRANSFERASE CLASS III"/>
    <property type="match status" value="1"/>
</dbReference>
<dbReference type="InterPro" id="IPR015422">
    <property type="entry name" value="PyrdxlP-dep_Trfase_small"/>
</dbReference>
<evidence type="ECO:0000256" key="8">
    <source>
        <dbReference type="HAMAP-Rule" id="MF_01107"/>
    </source>
</evidence>
<dbReference type="Gene3D" id="3.90.1150.10">
    <property type="entry name" value="Aspartate Aminotransferase, domain 1"/>
    <property type="match status" value="1"/>
</dbReference>
<keyword evidence="6 8" id="KW-0663">Pyridoxal phosphate</keyword>
<keyword evidence="2 8" id="KW-0055">Arginine biosynthesis</keyword>
<dbReference type="EMBL" id="CAJNBL010000024">
    <property type="protein sequence ID" value="CAE6719691.1"/>
    <property type="molecule type" value="Genomic_DNA"/>
</dbReference>
<feature type="binding site" evidence="8">
    <location>
        <position position="279"/>
    </location>
    <ligand>
        <name>N(2)-acetyl-L-ornithine</name>
        <dbReference type="ChEBI" id="CHEBI:57805"/>
    </ligand>
</feature>
<accession>A0A916BF64</accession>
<comment type="catalytic activity">
    <reaction evidence="7">
        <text>L-2,4-diaminobutanoate + 2-oxoglutarate = L-aspartate 4-semialdehyde + L-glutamate</text>
        <dbReference type="Rhea" id="RHEA:11160"/>
        <dbReference type="ChEBI" id="CHEBI:16810"/>
        <dbReference type="ChEBI" id="CHEBI:29985"/>
        <dbReference type="ChEBI" id="CHEBI:58761"/>
        <dbReference type="ChEBI" id="CHEBI:537519"/>
        <dbReference type="EC" id="2.6.1.76"/>
    </reaction>
</comment>